<organism evidence="2 3">
    <name type="scientific">Saccharopolyspora aridisoli</name>
    <dbReference type="NCBI Taxonomy" id="2530385"/>
    <lineage>
        <taxon>Bacteria</taxon>
        <taxon>Bacillati</taxon>
        <taxon>Actinomycetota</taxon>
        <taxon>Actinomycetes</taxon>
        <taxon>Pseudonocardiales</taxon>
        <taxon>Pseudonocardiaceae</taxon>
        <taxon>Saccharopolyspora</taxon>
    </lineage>
</organism>
<reference evidence="2 3" key="1">
    <citation type="submission" date="2019-03" db="EMBL/GenBank/DDBJ databases">
        <title>Draft genome sequences of novel Actinobacteria.</title>
        <authorList>
            <person name="Sahin N."/>
            <person name="Ay H."/>
            <person name="Saygin H."/>
        </authorList>
    </citation>
    <scope>NUCLEOTIDE SEQUENCE [LARGE SCALE GENOMIC DNA]</scope>
    <source>
        <strain evidence="2 3">16K404</strain>
    </source>
</reference>
<dbReference type="OrthoDB" id="4951670at2"/>
<accession>A0A4R4UZT2</accession>
<feature type="domain" description="DUF4365" evidence="1">
    <location>
        <begin position="25"/>
        <end position="158"/>
    </location>
</feature>
<dbReference type="InterPro" id="IPR025375">
    <property type="entry name" value="DUF4365"/>
</dbReference>
<dbReference type="EMBL" id="SMKV01000014">
    <property type="protein sequence ID" value="TDC92349.1"/>
    <property type="molecule type" value="Genomic_DNA"/>
</dbReference>
<gene>
    <name evidence="2" type="ORF">E1161_13325</name>
</gene>
<dbReference type="AlphaFoldDB" id="A0A4R4UZT2"/>
<comment type="caution">
    <text evidence="2">The sequence shown here is derived from an EMBL/GenBank/DDBJ whole genome shotgun (WGS) entry which is preliminary data.</text>
</comment>
<dbReference type="Pfam" id="PF14280">
    <property type="entry name" value="DUF4365"/>
    <property type="match status" value="1"/>
</dbReference>
<dbReference type="Proteomes" id="UP000294744">
    <property type="component" value="Unassembled WGS sequence"/>
</dbReference>
<evidence type="ECO:0000313" key="2">
    <source>
        <dbReference type="EMBL" id="TDC92349.1"/>
    </source>
</evidence>
<sequence>MAVVPLKGRARKVTRRTREHVIADQAVAAVRRIWNKQGAAVDEIHKDYGEDLYVKTCIRGRVDPKPIWVQVKGTERDCMNETKKLPSVKLGVRQLIRWSRFQELVVVVLWDVSNDVGWYSIPDDHGFDYANLLDSGTAHVSLNFSRDDKFDVAAADLLAWDARLAAANRLLESQRARESLIEDSAGEEGNELTQRIQGEMGLQLTDIMYDLGLVRREGEGGRLTTLDSTFHDTLVDALETNLRSQEEYKEFGSFSRAVDAAIASTLLTGLSMPPQARMPVRLFYEMVYLIKLMKFENVPRFWDNSVQ</sequence>
<evidence type="ECO:0000313" key="3">
    <source>
        <dbReference type="Proteomes" id="UP000294744"/>
    </source>
</evidence>
<protein>
    <submittedName>
        <fullName evidence="2">DUF4365 domain-containing protein</fullName>
    </submittedName>
</protein>
<evidence type="ECO:0000259" key="1">
    <source>
        <dbReference type="Pfam" id="PF14280"/>
    </source>
</evidence>
<keyword evidence="3" id="KW-1185">Reference proteome</keyword>
<proteinExistence type="predicted"/>
<name>A0A4R4UZT2_9PSEU</name>